<gene>
    <name evidence="2" type="ORF">Salmuc_01850</name>
</gene>
<feature type="region of interest" description="Disordered" evidence="1">
    <location>
        <begin position="138"/>
        <end position="343"/>
    </location>
</feature>
<accession>S9S1K1</accession>
<evidence type="ECO:0000313" key="3">
    <source>
        <dbReference type="Proteomes" id="UP000015347"/>
    </source>
</evidence>
<organism evidence="2 3">
    <name type="scientific">Salipiger mucosus DSM 16094</name>
    <dbReference type="NCBI Taxonomy" id="1123237"/>
    <lineage>
        <taxon>Bacteria</taxon>
        <taxon>Pseudomonadati</taxon>
        <taxon>Pseudomonadota</taxon>
        <taxon>Alphaproteobacteria</taxon>
        <taxon>Rhodobacterales</taxon>
        <taxon>Roseobacteraceae</taxon>
        <taxon>Salipiger</taxon>
    </lineage>
</organism>
<keyword evidence="3" id="KW-1185">Reference proteome</keyword>
<evidence type="ECO:0000313" key="2">
    <source>
        <dbReference type="EMBL" id="EPX84075.1"/>
    </source>
</evidence>
<reference evidence="3" key="1">
    <citation type="journal article" date="2014" name="Stand. Genomic Sci.">
        <title>Genome sequence of the exopolysaccharide-producing Salipiger mucosus type strain (DSM 16094(T)), a moderately halophilic member of the Roseobacter clade.</title>
        <authorList>
            <person name="Riedel T."/>
            <person name="Spring S."/>
            <person name="Fiebig A."/>
            <person name="Petersen J."/>
            <person name="Kyrpides N.C."/>
            <person name="Goker M."/>
            <person name="Klenk H.P."/>
        </authorList>
    </citation>
    <scope>NUCLEOTIDE SEQUENCE [LARGE SCALE GENOMIC DNA]</scope>
    <source>
        <strain evidence="3">DSM 16094</strain>
    </source>
</reference>
<dbReference type="EMBL" id="APVH01000013">
    <property type="protein sequence ID" value="EPX84075.1"/>
    <property type="molecule type" value="Genomic_DNA"/>
</dbReference>
<sequence length="343" mass="36364">MFYAFLEGEANGEKIDMIAYNATALSTVEVLRDLIGDTIQTPHPGSLRDGSYFKGDVDGADITFDFKDCTRKERDGQVIHSFKDFAPGYANTVGSVKLEHARQQYLEALQAAYQGKTLSQEIDLSGDEHTDTAEVEPDVADMQENSSPDPEVTGETPVADASAPDETEASKPSAETDTDPSADAAESGPEQDTPAETVDDAADVDAPAASESADDPSFGGEEDSKEDYQSRDAEMEASAEADAQDAAEAEQDAPKKGGRLGRRRAARKAPEKAQETTSKPVDEPSENTSEETQETPAEPSEVPATSEPKEDTPAPAASKPAGRPRPKLGRLGARRAASSAPTP</sequence>
<name>S9S1K1_9RHOB</name>
<dbReference type="Proteomes" id="UP000015347">
    <property type="component" value="Unassembled WGS sequence"/>
</dbReference>
<comment type="caution">
    <text evidence="2">The sequence shown here is derived from an EMBL/GenBank/DDBJ whole genome shotgun (WGS) entry which is preliminary data.</text>
</comment>
<feature type="compositionally biased region" description="Low complexity" evidence="1">
    <location>
        <begin position="329"/>
        <end position="343"/>
    </location>
</feature>
<dbReference type="AlphaFoldDB" id="S9S1K1"/>
<feature type="compositionally biased region" description="Acidic residues" evidence="1">
    <location>
        <begin position="283"/>
        <end position="293"/>
    </location>
</feature>
<feature type="compositionally biased region" description="Basic residues" evidence="1">
    <location>
        <begin position="256"/>
        <end position="267"/>
    </location>
</feature>
<proteinExistence type="predicted"/>
<protein>
    <submittedName>
        <fullName evidence="2">Uncharacterized protein</fullName>
    </submittedName>
</protein>
<evidence type="ECO:0000256" key="1">
    <source>
        <dbReference type="SAM" id="MobiDB-lite"/>
    </source>
</evidence>
<feature type="compositionally biased region" description="Acidic residues" evidence="1">
    <location>
        <begin position="235"/>
        <end position="251"/>
    </location>
</feature>
<dbReference type="HOGENOM" id="CLU_808644_0_0_5"/>